<proteinExistence type="predicted"/>
<protein>
    <submittedName>
        <fullName evidence="2">Uncharacterized protein</fullName>
    </submittedName>
</protein>
<dbReference type="AlphaFoldDB" id="A0AAD1UNC9"/>
<comment type="caution">
    <text evidence="2">The sequence shown here is derived from an EMBL/GenBank/DDBJ whole genome shotgun (WGS) entry which is preliminary data.</text>
</comment>
<evidence type="ECO:0000313" key="2">
    <source>
        <dbReference type="EMBL" id="CAI2370085.1"/>
    </source>
</evidence>
<dbReference type="Proteomes" id="UP001295684">
    <property type="component" value="Unassembled WGS sequence"/>
</dbReference>
<organism evidence="2 3">
    <name type="scientific">Euplotes crassus</name>
    <dbReference type="NCBI Taxonomy" id="5936"/>
    <lineage>
        <taxon>Eukaryota</taxon>
        <taxon>Sar</taxon>
        <taxon>Alveolata</taxon>
        <taxon>Ciliophora</taxon>
        <taxon>Intramacronucleata</taxon>
        <taxon>Spirotrichea</taxon>
        <taxon>Hypotrichia</taxon>
        <taxon>Euplotida</taxon>
        <taxon>Euplotidae</taxon>
        <taxon>Moneuplotes</taxon>
    </lineage>
</organism>
<reference evidence="2" key="1">
    <citation type="submission" date="2023-07" db="EMBL/GenBank/DDBJ databases">
        <authorList>
            <consortium name="AG Swart"/>
            <person name="Singh M."/>
            <person name="Singh A."/>
            <person name="Seah K."/>
            <person name="Emmerich C."/>
        </authorList>
    </citation>
    <scope>NUCLEOTIDE SEQUENCE</scope>
    <source>
        <strain evidence="2">DP1</strain>
    </source>
</reference>
<name>A0AAD1UNC9_EUPCR</name>
<dbReference type="EMBL" id="CAMPGE010011248">
    <property type="protein sequence ID" value="CAI2370085.1"/>
    <property type="molecule type" value="Genomic_DNA"/>
</dbReference>
<evidence type="ECO:0000313" key="3">
    <source>
        <dbReference type="Proteomes" id="UP001295684"/>
    </source>
</evidence>
<evidence type="ECO:0000256" key="1">
    <source>
        <dbReference type="SAM" id="Phobius"/>
    </source>
</evidence>
<keyword evidence="1" id="KW-1133">Transmembrane helix</keyword>
<keyword evidence="1" id="KW-0812">Transmembrane</keyword>
<gene>
    <name evidence="2" type="ORF">ECRASSUSDP1_LOCUS11393</name>
</gene>
<keyword evidence="1" id="KW-0472">Membrane</keyword>
<sequence length="88" mass="9378">MLKDLLTPSSPPSLLHSLLSSPTCPSPFIISPLIVTPSPIIIPSAPIYVIKPGMLSCLSKQPRICTKIGSKRKILPTICGGKNFKANI</sequence>
<accession>A0AAD1UNC9</accession>
<keyword evidence="3" id="KW-1185">Reference proteome</keyword>
<feature type="transmembrane region" description="Helical" evidence="1">
    <location>
        <begin position="28"/>
        <end position="50"/>
    </location>
</feature>